<accession>A0A1J5S8Z6</accession>
<dbReference type="AlphaFoldDB" id="A0A1J5S8Z6"/>
<proteinExistence type="predicted"/>
<organism evidence="1">
    <name type="scientific">mine drainage metagenome</name>
    <dbReference type="NCBI Taxonomy" id="410659"/>
    <lineage>
        <taxon>unclassified sequences</taxon>
        <taxon>metagenomes</taxon>
        <taxon>ecological metagenomes</taxon>
    </lineage>
</organism>
<reference evidence="1" key="1">
    <citation type="submission" date="2016-10" db="EMBL/GenBank/DDBJ databases">
        <title>Sequence of Gallionella enrichment culture.</title>
        <authorList>
            <person name="Poehlein A."/>
            <person name="Muehling M."/>
            <person name="Daniel R."/>
        </authorList>
    </citation>
    <scope>NUCLEOTIDE SEQUENCE</scope>
</reference>
<dbReference type="EMBL" id="MLJW01000055">
    <property type="protein sequence ID" value="OIR04807.1"/>
    <property type="molecule type" value="Genomic_DNA"/>
</dbReference>
<sequence length="144" mass="15998">MDETAFRQKLAEAIERPCTFGKSVLTRCVGCERSDRVQIAEREVVTCQNAASLSRCTELHVHLRHSFAFALGKVHDDDVLSHAQEMRVQCGGLKGLQYVLNDNAEVANVDALLESAIRNWSDLAEIPYSEVVHAAALCYKGRHS</sequence>
<gene>
    <name evidence="1" type="ORF">GALL_131930</name>
</gene>
<comment type="caution">
    <text evidence="1">The sequence shown here is derived from an EMBL/GenBank/DDBJ whole genome shotgun (WGS) entry which is preliminary data.</text>
</comment>
<evidence type="ECO:0000313" key="1">
    <source>
        <dbReference type="EMBL" id="OIR04807.1"/>
    </source>
</evidence>
<protein>
    <submittedName>
        <fullName evidence="1">Uncharacterized protein</fullName>
    </submittedName>
</protein>
<name>A0A1J5S8Z6_9ZZZZ</name>